<dbReference type="EMBL" id="FOHU01000001">
    <property type="protein sequence ID" value="SES72647.1"/>
    <property type="molecule type" value="Genomic_DNA"/>
</dbReference>
<accession>A0A1H9YU38</accession>
<organism evidence="1 2">
    <name type="scientific">Natronincola peptidivorans</name>
    <dbReference type="NCBI Taxonomy" id="426128"/>
    <lineage>
        <taxon>Bacteria</taxon>
        <taxon>Bacillati</taxon>
        <taxon>Bacillota</taxon>
        <taxon>Clostridia</taxon>
        <taxon>Peptostreptococcales</taxon>
        <taxon>Natronincolaceae</taxon>
        <taxon>Natronincola</taxon>
    </lineage>
</organism>
<evidence type="ECO:0000313" key="1">
    <source>
        <dbReference type="EMBL" id="SES72647.1"/>
    </source>
</evidence>
<reference evidence="1 2" key="1">
    <citation type="submission" date="2016-10" db="EMBL/GenBank/DDBJ databases">
        <authorList>
            <person name="de Groot N.N."/>
        </authorList>
    </citation>
    <scope>NUCLEOTIDE SEQUENCE [LARGE SCALE GENOMIC DNA]</scope>
    <source>
        <strain evidence="1 2">DSM 18979</strain>
    </source>
</reference>
<name>A0A1H9YU38_9FIRM</name>
<dbReference type="Proteomes" id="UP000199568">
    <property type="component" value="Unassembled WGS sequence"/>
</dbReference>
<dbReference type="AlphaFoldDB" id="A0A1H9YU38"/>
<dbReference type="RefSeq" id="WP_090438504.1">
    <property type="nucleotide sequence ID" value="NZ_FOHU01000001.1"/>
</dbReference>
<dbReference type="OrthoDB" id="1954949at2"/>
<keyword evidence="2" id="KW-1185">Reference proteome</keyword>
<evidence type="ECO:0000313" key="2">
    <source>
        <dbReference type="Proteomes" id="UP000199568"/>
    </source>
</evidence>
<gene>
    <name evidence="1" type="ORF">SAMN05660297_00408</name>
</gene>
<proteinExistence type="predicted"/>
<protein>
    <submittedName>
        <fullName evidence="1">Uncharacterized protein</fullName>
    </submittedName>
</protein>
<sequence length="96" mass="11446">MKPKQRMYIDARNEKFQLGNVQQIIYVIDSADEDPIKRKIYDAVGPYVLKIEVVPANKKVIISYYEKKISPSFMEYRFEIKGLIFKRNNDYIFGFK</sequence>
<dbReference type="STRING" id="426128.SAMN05660297_00408"/>